<dbReference type="OrthoDB" id="3746019at2759"/>
<organism evidence="1 2">
    <name type="scientific">Didymosphaeria variabile</name>
    <dbReference type="NCBI Taxonomy" id="1932322"/>
    <lineage>
        <taxon>Eukaryota</taxon>
        <taxon>Fungi</taxon>
        <taxon>Dikarya</taxon>
        <taxon>Ascomycota</taxon>
        <taxon>Pezizomycotina</taxon>
        <taxon>Dothideomycetes</taxon>
        <taxon>Pleosporomycetidae</taxon>
        <taxon>Pleosporales</taxon>
        <taxon>Massarineae</taxon>
        <taxon>Didymosphaeriaceae</taxon>
        <taxon>Didymosphaeria</taxon>
    </lineage>
</organism>
<accession>A0A9W9C5W7</accession>
<dbReference type="AlphaFoldDB" id="A0A9W9C5W7"/>
<keyword evidence="2" id="KW-1185">Reference proteome</keyword>
<proteinExistence type="predicted"/>
<dbReference type="GeneID" id="80914388"/>
<gene>
    <name evidence="1" type="ORF">N0V89_010858</name>
</gene>
<comment type="caution">
    <text evidence="1">The sequence shown here is derived from an EMBL/GenBank/DDBJ whole genome shotgun (WGS) entry which is preliminary data.</text>
</comment>
<name>A0A9W9C5W7_9PLEO</name>
<reference evidence="1" key="1">
    <citation type="submission" date="2022-10" db="EMBL/GenBank/DDBJ databases">
        <title>Tapping the CABI collections for fungal endophytes: first genome assemblies for Collariella, Neodidymelliopsis, Ascochyta clinopodiicola, Didymella pomorum, Didymosphaeria variabile, Neocosmospora piperis and Neocucurbitaria cava.</title>
        <authorList>
            <person name="Hill R."/>
        </authorList>
    </citation>
    <scope>NUCLEOTIDE SEQUENCE</scope>
    <source>
        <strain evidence="1">IMI 356815</strain>
    </source>
</reference>
<dbReference type="RefSeq" id="XP_056066725.1">
    <property type="nucleotide sequence ID" value="XM_056219598.1"/>
</dbReference>
<dbReference type="EMBL" id="JAPEUX010000008">
    <property type="protein sequence ID" value="KAJ4346925.1"/>
    <property type="molecule type" value="Genomic_DNA"/>
</dbReference>
<protein>
    <recommendedName>
        <fullName evidence="3">ABM domain-containing protein</fullName>
    </recommendedName>
</protein>
<sequence length="499" mass="56417">MAVLDAIQIFLVPDRTHKDHDDFAGKTLKVTLEYISQSKGVEACYVSKQAVGQEIWIFLVHKDIQTHEHFLESTIGVGIMLPFLQSPPRLYSFSEDPFDFLSDNTNLQLSLYEFDPKPSGADMAKFEQALQDLWSPHTVFFAPQSDEGSAAFLGLTTETKSLRSAARNQSINAPQYTVQSQIIGVDLFVPKLTSGTSLLPLPTTTGELLRSDPRSYGDIPFNESAIGTMAQTQSISFRPMEYIADSDWFTRDENDSSLNDSYEKCISITTLRYAQARRDEDACDLQETFRELSIQPGLLSLHWFKNEHDPRIVRIIAAWTQETGHTKFQSIIKSKIFSQRDSTYAQSDPEFAAFPAQGLPDWDDGSLIELVTFDFPKSLSNYEKTAFEWYLNKFIANMEPSDPDEPSIVQPFKPLWSSSKDKQQSVVFISWNGLPERKAWLQNFLAHPYDVAGYVVHGVFLSGAAIVSTTETLHTVDHFKLKYKKESVVHAVDEEKTKA</sequence>
<dbReference type="Proteomes" id="UP001140513">
    <property type="component" value="Unassembled WGS sequence"/>
</dbReference>
<evidence type="ECO:0008006" key="3">
    <source>
        <dbReference type="Google" id="ProtNLM"/>
    </source>
</evidence>
<evidence type="ECO:0000313" key="2">
    <source>
        <dbReference type="Proteomes" id="UP001140513"/>
    </source>
</evidence>
<evidence type="ECO:0000313" key="1">
    <source>
        <dbReference type="EMBL" id="KAJ4346925.1"/>
    </source>
</evidence>